<dbReference type="STRING" id="1227488.C477_00860"/>
<evidence type="ECO:0000313" key="3">
    <source>
        <dbReference type="Proteomes" id="UP000011657"/>
    </source>
</evidence>
<accession>M0CQ04</accession>
<gene>
    <name evidence="2" type="ORF">C477_00860</name>
</gene>
<dbReference type="Gene3D" id="1.20.1270.360">
    <property type="match status" value="1"/>
</dbReference>
<dbReference type="AlphaFoldDB" id="M0CQ04"/>
<evidence type="ECO:0008006" key="4">
    <source>
        <dbReference type="Google" id="ProtNLM"/>
    </source>
</evidence>
<dbReference type="Pfam" id="PF03860">
    <property type="entry name" value="Csp"/>
    <property type="match status" value="1"/>
</dbReference>
<evidence type="ECO:0000313" key="2">
    <source>
        <dbReference type="EMBL" id="ELZ24467.1"/>
    </source>
</evidence>
<sequence length="71" mass="7523">MHSALPRRGGSGDAARATDGSRLGLSRRPAAVCAEACEACAEECEQFDHEHCRVCADVLPECAESCRNMAS</sequence>
<feature type="region of interest" description="Disordered" evidence="1">
    <location>
        <begin position="1"/>
        <end position="22"/>
    </location>
</feature>
<dbReference type="EMBL" id="AOIS01000005">
    <property type="protein sequence ID" value="ELZ24467.1"/>
    <property type="molecule type" value="Genomic_DNA"/>
</dbReference>
<dbReference type="eggNOG" id="arCOG10152">
    <property type="taxonomic scope" value="Archaea"/>
</dbReference>
<evidence type="ECO:0000256" key="1">
    <source>
        <dbReference type="SAM" id="MobiDB-lite"/>
    </source>
</evidence>
<reference evidence="2 3" key="1">
    <citation type="journal article" date="2014" name="PLoS Genet.">
        <title>Phylogenetically driven sequencing of extremely halophilic archaea reveals strategies for static and dynamic osmo-response.</title>
        <authorList>
            <person name="Becker E.A."/>
            <person name="Seitzer P.M."/>
            <person name="Tritt A."/>
            <person name="Larsen D."/>
            <person name="Krusor M."/>
            <person name="Yao A.I."/>
            <person name="Wu D."/>
            <person name="Madern D."/>
            <person name="Eisen J.A."/>
            <person name="Darling A.E."/>
            <person name="Facciotti M.T."/>
        </authorList>
    </citation>
    <scope>NUCLEOTIDE SEQUENCE [LARGE SCALE GENOMIC DNA]</scope>
    <source>
        <strain evidence="2 3">JCM 13891</strain>
    </source>
</reference>
<comment type="caution">
    <text evidence="2">The sequence shown here is derived from an EMBL/GenBank/DDBJ whole genome shotgun (WGS) entry which is preliminary data.</text>
</comment>
<organism evidence="2 3">
    <name type="scientific">Haloterrigena salina JCM 13891</name>
    <dbReference type="NCBI Taxonomy" id="1227488"/>
    <lineage>
        <taxon>Archaea</taxon>
        <taxon>Methanobacteriati</taxon>
        <taxon>Methanobacteriota</taxon>
        <taxon>Stenosarchaea group</taxon>
        <taxon>Halobacteria</taxon>
        <taxon>Halobacteriales</taxon>
        <taxon>Natrialbaceae</taxon>
        <taxon>Haloterrigena</taxon>
    </lineage>
</organism>
<name>M0CQ04_9EURY</name>
<dbReference type="Proteomes" id="UP000011657">
    <property type="component" value="Unassembled WGS sequence"/>
</dbReference>
<keyword evidence="3" id="KW-1185">Reference proteome</keyword>
<dbReference type="SMR" id="M0CQ04"/>
<proteinExistence type="predicted"/>
<dbReference type="InterPro" id="IPR005560">
    <property type="entry name" value="Csp_YhjQ"/>
</dbReference>
<protein>
    <recommendedName>
        <fullName evidence="4">Four-helix bundle copper-binding protein</fullName>
    </recommendedName>
</protein>